<feature type="signal peptide" evidence="2">
    <location>
        <begin position="1"/>
        <end position="16"/>
    </location>
</feature>
<dbReference type="OrthoDB" id="4865935at2759"/>
<dbReference type="Proteomes" id="UP000076744">
    <property type="component" value="Unassembled WGS sequence"/>
</dbReference>
<keyword evidence="2" id="KW-0732">Signal</keyword>
<evidence type="ECO:0000256" key="2">
    <source>
        <dbReference type="SAM" id="SignalP"/>
    </source>
</evidence>
<dbReference type="STRING" id="1081104.A0A167WH22"/>
<feature type="chain" id="PRO_5007894007" description="Extracellular membrane protein, CFEM domain protein" evidence="2">
    <location>
        <begin position="17"/>
        <end position="185"/>
    </location>
</feature>
<reference evidence="3 4" key="1">
    <citation type="journal article" date="2016" name="Genome Biol. Evol.">
        <title>Divergent and convergent evolution of fungal pathogenicity.</title>
        <authorList>
            <person name="Shang Y."/>
            <person name="Xiao G."/>
            <person name="Zheng P."/>
            <person name="Cen K."/>
            <person name="Zhan S."/>
            <person name="Wang C."/>
        </authorList>
    </citation>
    <scope>NUCLEOTIDE SEQUENCE [LARGE SCALE GENOMIC DNA]</scope>
    <source>
        <strain evidence="3 4">ARSEF 2679</strain>
    </source>
</reference>
<evidence type="ECO:0000313" key="3">
    <source>
        <dbReference type="EMBL" id="OAA63778.1"/>
    </source>
</evidence>
<feature type="compositionally biased region" description="Low complexity" evidence="1">
    <location>
        <begin position="131"/>
        <end position="157"/>
    </location>
</feature>
<dbReference type="AlphaFoldDB" id="A0A167WH22"/>
<evidence type="ECO:0008006" key="5">
    <source>
        <dbReference type="Google" id="ProtNLM"/>
    </source>
</evidence>
<protein>
    <recommendedName>
        <fullName evidence="5">Extracellular membrane protein, CFEM domain protein</fullName>
    </recommendedName>
</protein>
<dbReference type="GeneID" id="30020779"/>
<keyword evidence="4" id="KW-1185">Reference proteome</keyword>
<dbReference type="RefSeq" id="XP_018704427.1">
    <property type="nucleotide sequence ID" value="XM_018848093.1"/>
</dbReference>
<name>A0A167WH22_CORFA</name>
<organism evidence="3 4">
    <name type="scientific">Cordyceps fumosorosea (strain ARSEF 2679)</name>
    <name type="common">Isaria fumosorosea</name>
    <dbReference type="NCBI Taxonomy" id="1081104"/>
    <lineage>
        <taxon>Eukaryota</taxon>
        <taxon>Fungi</taxon>
        <taxon>Dikarya</taxon>
        <taxon>Ascomycota</taxon>
        <taxon>Pezizomycotina</taxon>
        <taxon>Sordariomycetes</taxon>
        <taxon>Hypocreomycetidae</taxon>
        <taxon>Hypocreales</taxon>
        <taxon>Cordycipitaceae</taxon>
        <taxon>Cordyceps</taxon>
    </lineage>
</organism>
<accession>A0A167WH22</accession>
<evidence type="ECO:0000313" key="4">
    <source>
        <dbReference type="Proteomes" id="UP000076744"/>
    </source>
</evidence>
<dbReference type="EMBL" id="AZHB01000010">
    <property type="protein sequence ID" value="OAA63778.1"/>
    <property type="molecule type" value="Genomic_DNA"/>
</dbReference>
<comment type="caution">
    <text evidence="3">The sequence shown here is derived from an EMBL/GenBank/DDBJ whole genome shotgun (WGS) entry which is preliminary data.</text>
</comment>
<proteinExistence type="predicted"/>
<sequence length="185" mass="18771">MFSVILSVGLAGAASAHYVKSLTEYTKEIPQCAIAAMKVGMENQGCDLKKVDAKDFDCICDNYLEIDGRVYAEVDHSCAAGAFPPTPSLLYYASAAGILCGAWEVESTTASDLPQATKALADILGAGAPKAEATGDATGDTNAAAATPAQQAKDAAPVKNRAPAPTGRIARSFGGAAVAAAAMNL</sequence>
<feature type="region of interest" description="Disordered" evidence="1">
    <location>
        <begin position="131"/>
        <end position="164"/>
    </location>
</feature>
<evidence type="ECO:0000256" key="1">
    <source>
        <dbReference type="SAM" id="MobiDB-lite"/>
    </source>
</evidence>
<gene>
    <name evidence="3" type="ORF">ISF_04487</name>
</gene>